<proteinExistence type="predicted"/>
<keyword evidence="1" id="KW-1133">Transmembrane helix</keyword>
<keyword evidence="3" id="KW-1185">Reference proteome</keyword>
<evidence type="ECO:0000313" key="3">
    <source>
        <dbReference type="Proteomes" id="UP000095552"/>
    </source>
</evidence>
<reference evidence="2 3" key="1">
    <citation type="submission" date="2016-08" db="EMBL/GenBank/DDBJ databases">
        <title>Draft genome of Fabibacter sp. strain SK-8.</title>
        <authorList>
            <person name="Wong S.-K."/>
            <person name="Hamasaki K."/>
            <person name="Yoshizawa S."/>
        </authorList>
    </citation>
    <scope>NUCLEOTIDE SEQUENCE [LARGE SCALE GENOMIC DNA]</scope>
    <source>
        <strain evidence="2 3">SK-8</strain>
    </source>
</reference>
<dbReference type="STRING" id="1563681.BFP71_05430"/>
<name>A0A1E5T6V9_9BACT</name>
<protein>
    <submittedName>
        <fullName evidence="2">Uncharacterized protein</fullName>
    </submittedName>
</protein>
<evidence type="ECO:0000256" key="1">
    <source>
        <dbReference type="SAM" id="Phobius"/>
    </source>
</evidence>
<dbReference type="AlphaFoldDB" id="A0A1E5T6V9"/>
<keyword evidence="1" id="KW-0812">Transmembrane</keyword>
<feature type="transmembrane region" description="Helical" evidence="1">
    <location>
        <begin position="138"/>
        <end position="158"/>
    </location>
</feature>
<dbReference type="EMBL" id="MDGQ01000003">
    <property type="protein sequence ID" value="OEK07100.1"/>
    <property type="molecule type" value="Genomic_DNA"/>
</dbReference>
<gene>
    <name evidence="2" type="ORF">BFP71_05430</name>
</gene>
<organism evidence="2 3">
    <name type="scientific">Roseivirga misakiensis</name>
    <dbReference type="NCBI Taxonomy" id="1563681"/>
    <lineage>
        <taxon>Bacteria</taxon>
        <taxon>Pseudomonadati</taxon>
        <taxon>Bacteroidota</taxon>
        <taxon>Cytophagia</taxon>
        <taxon>Cytophagales</taxon>
        <taxon>Roseivirgaceae</taxon>
        <taxon>Roseivirga</taxon>
    </lineage>
</organism>
<feature type="transmembrane region" description="Helical" evidence="1">
    <location>
        <begin position="114"/>
        <end position="132"/>
    </location>
</feature>
<keyword evidence="1" id="KW-0472">Membrane</keyword>
<sequence length="180" mass="20716">MVDDFTDLRLSLVFRKTDNGSIKLDTIVSTLTGLLIGIEVFHQGLQLTQNSKENTVYWSLPVSLRISGLNIVESLFIKGELNAFFTDGSNQPEIESFIYNKPEIGGSFIFVRKLYVYQFFLMIVSFFLMSFHRNINRIWLFIVLFITPVIGPTIYILNRITKALLVIRNRIKTSNAVNIR</sequence>
<evidence type="ECO:0000313" key="2">
    <source>
        <dbReference type="EMBL" id="OEK07100.1"/>
    </source>
</evidence>
<comment type="caution">
    <text evidence="2">The sequence shown here is derived from an EMBL/GenBank/DDBJ whole genome shotgun (WGS) entry which is preliminary data.</text>
</comment>
<dbReference type="Proteomes" id="UP000095552">
    <property type="component" value="Unassembled WGS sequence"/>
</dbReference>
<accession>A0A1E5T6V9</accession>